<dbReference type="AlphaFoldDB" id="A0A9W8IV20"/>
<gene>
    <name evidence="3" type="ORF">H1R20_g15870</name>
</gene>
<protein>
    <recommendedName>
        <fullName evidence="2">F-box domain-containing protein</fullName>
    </recommendedName>
</protein>
<dbReference type="Gene3D" id="3.80.10.10">
    <property type="entry name" value="Ribonuclease Inhibitor"/>
    <property type="match status" value="1"/>
</dbReference>
<dbReference type="EMBL" id="JANBPK010001647">
    <property type="protein sequence ID" value="KAJ2921224.1"/>
    <property type="molecule type" value="Genomic_DNA"/>
</dbReference>
<sequence>MFSYRQSPLARVIGNNYPTTLEERELASQTRKDIDKELERVQDEITALQLQYKTLKEKDHQIAKILSPWRNLPPEILSNILQIAVNPSWDNYSILPAHSTDRRHFQTLRAVCRMWREVAFSTRSLWTNVYIDFRDYRPGAVPDVIRGVQKYFERAGPSLPLKLGFEWTSAVAIPDGWLEFLFSQRSRLTNLTFRSTTSYFHDFERKLKASNGSRWETRNLSVDAHTTLNGGAVSTNYGVIEASFPMLKNLHLETDDDDACNLALLSGHASLSKLHLRMYDIDPDFYFSKLGSFSNLKELTLLMSARRSSSIDAPTCDFPRLHSLKICRAYSFAIVSKIRAPSLSSLSIVTAMASKSSFSRVYGCAAQESLSMTFPQLVSFLQNGGFNLRDFYLRYWIQHNETLRLLLESLSSVQRLCLDTWYMDDSPQFDNQNRIVQAQVTNTQELLPNLRKICLDLPRGHLDRLCEHDDLPYASNPRYWSSFAAFLHSRASTSGSEGSASQPKLLVYLPEGIRRVDGIDAQLNAPLELIRELDGVSIAIETEHTCAVFDV</sequence>
<accession>A0A9W8IV20</accession>
<reference evidence="3" key="1">
    <citation type="submission" date="2022-06" db="EMBL/GenBank/DDBJ databases">
        <title>Genome Sequence of Candolleomyces eurysporus.</title>
        <authorList>
            <person name="Buettner E."/>
        </authorList>
    </citation>
    <scope>NUCLEOTIDE SEQUENCE</scope>
    <source>
        <strain evidence="3">VTCC 930004</strain>
    </source>
</reference>
<evidence type="ECO:0000259" key="2">
    <source>
        <dbReference type="Pfam" id="PF12937"/>
    </source>
</evidence>
<keyword evidence="4" id="KW-1185">Reference proteome</keyword>
<proteinExistence type="predicted"/>
<keyword evidence="1" id="KW-0175">Coiled coil</keyword>
<dbReference type="InterPro" id="IPR032675">
    <property type="entry name" value="LRR_dom_sf"/>
</dbReference>
<feature type="coiled-coil region" evidence="1">
    <location>
        <begin position="24"/>
        <end position="58"/>
    </location>
</feature>
<dbReference type="Proteomes" id="UP001140091">
    <property type="component" value="Unassembled WGS sequence"/>
</dbReference>
<evidence type="ECO:0000313" key="4">
    <source>
        <dbReference type="Proteomes" id="UP001140091"/>
    </source>
</evidence>
<name>A0A9W8IV20_9AGAR</name>
<dbReference type="InterPro" id="IPR001810">
    <property type="entry name" value="F-box_dom"/>
</dbReference>
<feature type="non-terminal residue" evidence="3">
    <location>
        <position position="551"/>
    </location>
</feature>
<evidence type="ECO:0000256" key="1">
    <source>
        <dbReference type="SAM" id="Coils"/>
    </source>
</evidence>
<feature type="domain" description="F-box" evidence="2">
    <location>
        <begin position="69"/>
        <end position="131"/>
    </location>
</feature>
<dbReference type="SUPFAM" id="SSF81383">
    <property type="entry name" value="F-box domain"/>
    <property type="match status" value="1"/>
</dbReference>
<evidence type="ECO:0000313" key="3">
    <source>
        <dbReference type="EMBL" id="KAJ2921224.1"/>
    </source>
</evidence>
<dbReference type="OrthoDB" id="2269034at2759"/>
<dbReference type="Gene3D" id="1.20.1280.50">
    <property type="match status" value="1"/>
</dbReference>
<organism evidence="3 4">
    <name type="scientific">Candolleomyces eurysporus</name>
    <dbReference type="NCBI Taxonomy" id="2828524"/>
    <lineage>
        <taxon>Eukaryota</taxon>
        <taxon>Fungi</taxon>
        <taxon>Dikarya</taxon>
        <taxon>Basidiomycota</taxon>
        <taxon>Agaricomycotina</taxon>
        <taxon>Agaricomycetes</taxon>
        <taxon>Agaricomycetidae</taxon>
        <taxon>Agaricales</taxon>
        <taxon>Agaricineae</taxon>
        <taxon>Psathyrellaceae</taxon>
        <taxon>Candolleomyces</taxon>
    </lineage>
</organism>
<dbReference type="Pfam" id="PF12937">
    <property type="entry name" value="F-box-like"/>
    <property type="match status" value="1"/>
</dbReference>
<dbReference type="InterPro" id="IPR036047">
    <property type="entry name" value="F-box-like_dom_sf"/>
</dbReference>
<comment type="caution">
    <text evidence="3">The sequence shown here is derived from an EMBL/GenBank/DDBJ whole genome shotgun (WGS) entry which is preliminary data.</text>
</comment>